<sequence length="300" mass="34287">MKKDIKVKLSVILSIAFFVVMLIYSSFIYRNSLGVLDIYILDVGQGDSMLIKTPNNYWALIDGGRDESALNQISNILPMLSNHISFIISTHPDLDHYGGIDNILETYKVDYLFLEEDQHESDDYDILNQIILDQNITEAELNQENDFDFDGMTFNIIWPTPIDHKELKTIYEKNDRSISVELIYKNFNIVNMGDLSKEFELEAIKDLNLSDVDLIKISHHGSKTATSSELLSSIQPKAALISVGRNNTYGHPAKETTDTINQFHLPIYRTDTSGTIHIQTDGINFLKIRSDTQDWIEYNL</sequence>
<dbReference type="Gene3D" id="3.60.15.10">
    <property type="entry name" value="Ribonuclease Z/Hydroxyacylglutathione hydrolase-like"/>
    <property type="match status" value="1"/>
</dbReference>
<evidence type="ECO:0000259" key="2">
    <source>
        <dbReference type="SMART" id="SM00849"/>
    </source>
</evidence>
<evidence type="ECO:0000313" key="3">
    <source>
        <dbReference type="EMBL" id="MCA9380828.1"/>
    </source>
</evidence>
<dbReference type="EMBL" id="JAGQLJ010000019">
    <property type="protein sequence ID" value="MCA9380828.1"/>
    <property type="molecule type" value="Genomic_DNA"/>
</dbReference>
<organism evidence="3 4">
    <name type="scientific">Candidatus Dojkabacteria bacterium</name>
    <dbReference type="NCBI Taxonomy" id="2099670"/>
    <lineage>
        <taxon>Bacteria</taxon>
        <taxon>Candidatus Dojkabacteria</taxon>
    </lineage>
</organism>
<protein>
    <submittedName>
        <fullName evidence="3">MBL fold metallo-hydrolase</fullName>
    </submittedName>
</protein>
<dbReference type="SMART" id="SM00849">
    <property type="entry name" value="Lactamase_B"/>
    <property type="match status" value="1"/>
</dbReference>
<dbReference type="AlphaFoldDB" id="A0A955ICB2"/>
<dbReference type="InterPro" id="IPR001279">
    <property type="entry name" value="Metallo-B-lactamas"/>
</dbReference>
<keyword evidence="1" id="KW-1133">Transmembrane helix</keyword>
<dbReference type="CDD" id="cd07731">
    <property type="entry name" value="ComA-like_MBL-fold"/>
    <property type="match status" value="1"/>
</dbReference>
<name>A0A955ICB2_9BACT</name>
<reference evidence="3" key="2">
    <citation type="journal article" date="2021" name="Microbiome">
        <title>Successional dynamics and alternative stable states in a saline activated sludge microbial community over 9 years.</title>
        <authorList>
            <person name="Wang Y."/>
            <person name="Ye J."/>
            <person name="Ju F."/>
            <person name="Liu L."/>
            <person name="Boyd J.A."/>
            <person name="Deng Y."/>
            <person name="Parks D.H."/>
            <person name="Jiang X."/>
            <person name="Yin X."/>
            <person name="Woodcroft B.J."/>
            <person name="Tyson G.W."/>
            <person name="Hugenholtz P."/>
            <person name="Polz M.F."/>
            <person name="Zhang T."/>
        </authorList>
    </citation>
    <scope>NUCLEOTIDE SEQUENCE</scope>
    <source>
        <strain evidence="3">HKST-UBA13</strain>
    </source>
</reference>
<dbReference type="PANTHER" id="PTHR30619:SF1">
    <property type="entry name" value="RECOMBINATION PROTEIN 2"/>
    <property type="match status" value="1"/>
</dbReference>
<reference evidence="3" key="1">
    <citation type="submission" date="2020-04" db="EMBL/GenBank/DDBJ databases">
        <authorList>
            <person name="Zhang T."/>
        </authorList>
    </citation>
    <scope>NUCLEOTIDE SEQUENCE</scope>
    <source>
        <strain evidence="3">HKST-UBA13</strain>
    </source>
</reference>
<dbReference type="InterPro" id="IPR052159">
    <property type="entry name" value="Competence_DNA_uptake"/>
</dbReference>
<gene>
    <name evidence="3" type="ORF">KC678_01040</name>
</gene>
<dbReference type="Proteomes" id="UP000775877">
    <property type="component" value="Unassembled WGS sequence"/>
</dbReference>
<dbReference type="Pfam" id="PF00753">
    <property type="entry name" value="Lactamase_B"/>
    <property type="match status" value="1"/>
</dbReference>
<comment type="caution">
    <text evidence="3">The sequence shown here is derived from an EMBL/GenBank/DDBJ whole genome shotgun (WGS) entry which is preliminary data.</text>
</comment>
<evidence type="ECO:0000256" key="1">
    <source>
        <dbReference type="SAM" id="Phobius"/>
    </source>
</evidence>
<dbReference type="SUPFAM" id="SSF56281">
    <property type="entry name" value="Metallo-hydrolase/oxidoreductase"/>
    <property type="match status" value="1"/>
</dbReference>
<evidence type="ECO:0000313" key="4">
    <source>
        <dbReference type="Proteomes" id="UP000775877"/>
    </source>
</evidence>
<dbReference type="InterPro" id="IPR036866">
    <property type="entry name" value="RibonucZ/Hydroxyglut_hydro"/>
</dbReference>
<keyword evidence="1" id="KW-0812">Transmembrane</keyword>
<feature type="transmembrane region" description="Helical" evidence="1">
    <location>
        <begin position="7"/>
        <end position="29"/>
    </location>
</feature>
<dbReference type="InterPro" id="IPR035681">
    <property type="entry name" value="ComA-like_MBL"/>
</dbReference>
<keyword evidence="1" id="KW-0472">Membrane</keyword>
<dbReference type="PANTHER" id="PTHR30619">
    <property type="entry name" value="DNA INTERNALIZATION/COMPETENCE PROTEIN COMEC/REC2"/>
    <property type="match status" value="1"/>
</dbReference>
<proteinExistence type="predicted"/>
<accession>A0A955ICB2</accession>
<feature type="domain" description="Metallo-beta-lactamase" evidence="2">
    <location>
        <begin position="45"/>
        <end position="245"/>
    </location>
</feature>